<dbReference type="SUPFAM" id="SSF57938">
    <property type="entry name" value="DnaJ/Hsp40 cysteine-rich domain"/>
    <property type="match status" value="1"/>
</dbReference>
<dbReference type="Proteomes" id="UP000285190">
    <property type="component" value="Unassembled WGS sequence"/>
</dbReference>
<gene>
    <name evidence="2" type="ORF">D3870_09560</name>
</gene>
<evidence type="ECO:0000313" key="3">
    <source>
        <dbReference type="Proteomes" id="UP000285190"/>
    </source>
</evidence>
<feature type="region of interest" description="Disordered" evidence="1">
    <location>
        <begin position="1"/>
        <end position="33"/>
    </location>
</feature>
<evidence type="ECO:0000313" key="2">
    <source>
        <dbReference type="EMBL" id="RJG07964.1"/>
    </source>
</evidence>
<dbReference type="RefSeq" id="WP_119741910.1">
    <property type="nucleotide sequence ID" value="NZ_QYUN01000002.1"/>
</dbReference>
<dbReference type="OrthoDB" id="9135829at2"/>
<keyword evidence="3" id="KW-1185">Reference proteome</keyword>
<sequence length="65" mass="6249">MNLPASGASNDPPNHLKPGDEALPGTPGTGEDICPTCSGSGKIEGGKECPTCEGTGVIIQGIGGG</sequence>
<reference evidence="2 3" key="1">
    <citation type="submission" date="2018-09" db="EMBL/GenBank/DDBJ databases">
        <authorList>
            <person name="Zhu H."/>
        </authorList>
    </citation>
    <scope>NUCLEOTIDE SEQUENCE [LARGE SCALE GENOMIC DNA]</scope>
    <source>
        <strain evidence="2 3">K2R10-39</strain>
    </source>
</reference>
<proteinExistence type="predicted"/>
<name>A0A418X646_9BURK</name>
<dbReference type="Gene3D" id="6.20.20.10">
    <property type="match status" value="1"/>
</dbReference>
<evidence type="ECO:0000256" key="1">
    <source>
        <dbReference type="SAM" id="MobiDB-lite"/>
    </source>
</evidence>
<organism evidence="2 3">
    <name type="scientific">Noviherbaspirillum cavernae</name>
    <dbReference type="NCBI Taxonomy" id="2320862"/>
    <lineage>
        <taxon>Bacteria</taxon>
        <taxon>Pseudomonadati</taxon>
        <taxon>Pseudomonadota</taxon>
        <taxon>Betaproteobacteria</taxon>
        <taxon>Burkholderiales</taxon>
        <taxon>Oxalobacteraceae</taxon>
        <taxon>Noviherbaspirillum</taxon>
    </lineage>
</organism>
<protein>
    <recommendedName>
        <fullName evidence="4">Molecular chaperone DnaJ</fullName>
    </recommendedName>
</protein>
<evidence type="ECO:0008006" key="4">
    <source>
        <dbReference type="Google" id="ProtNLM"/>
    </source>
</evidence>
<dbReference type="AlphaFoldDB" id="A0A418X646"/>
<accession>A0A418X646</accession>
<dbReference type="InterPro" id="IPR036410">
    <property type="entry name" value="HSP_DnaJ_Cys-rich_dom_sf"/>
</dbReference>
<comment type="caution">
    <text evidence="2">The sequence shown here is derived from an EMBL/GenBank/DDBJ whole genome shotgun (WGS) entry which is preliminary data.</text>
</comment>
<dbReference type="EMBL" id="QYUN01000002">
    <property type="protein sequence ID" value="RJG07964.1"/>
    <property type="molecule type" value="Genomic_DNA"/>
</dbReference>